<reference evidence="3 4" key="1">
    <citation type="submission" date="2018-06" db="EMBL/GenBank/DDBJ databases">
        <title>Complete Genome Sequence of the Microcystin-Degrading Bacterium Sphingosinicella microcystinivorans Strain B-9.</title>
        <authorList>
            <person name="Jin H."/>
            <person name="Nishizawa T."/>
            <person name="Guo Y."/>
            <person name="Nishizawa A."/>
            <person name="Park H."/>
            <person name="Kato H."/>
            <person name="Tsuji K."/>
            <person name="Harada K."/>
        </authorList>
    </citation>
    <scope>NUCLEOTIDE SEQUENCE [LARGE SCALE GENOMIC DNA]</scope>
    <source>
        <strain evidence="3 4">B9</strain>
    </source>
</reference>
<evidence type="ECO:0000259" key="2">
    <source>
        <dbReference type="Pfam" id="PF01266"/>
    </source>
</evidence>
<evidence type="ECO:0000256" key="1">
    <source>
        <dbReference type="ARBA" id="ARBA00023002"/>
    </source>
</evidence>
<dbReference type="Gene3D" id="3.30.9.10">
    <property type="entry name" value="D-Amino Acid Oxidase, subunit A, domain 2"/>
    <property type="match status" value="1"/>
</dbReference>
<dbReference type="PANTHER" id="PTHR13847:SF281">
    <property type="entry name" value="FAD DEPENDENT OXIDOREDUCTASE DOMAIN-CONTAINING PROTEIN"/>
    <property type="match status" value="1"/>
</dbReference>
<gene>
    <name evidence="3" type="ORF">SmB9_32670</name>
</gene>
<dbReference type="Gene3D" id="3.50.50.60">
    <property type="entry name" value="FAD/NAD(P)-binding domain"/>
    <property type="match status" value="1"/>
</dbReference>
<dbReference type="SUPFAM" id="SSF51905">
    <property type="entry name" value="FAD/NAD(P)-binding domain"/>
    <property type="match status" value="1"/>
</dbReference>
<dbReference type="RefSeq" id="WP_121052693.1">
    <property type="nucleotide sequence ID" value="NZ_AP018711.1"/>
</dbReference>
<dbReference type="KEGG" id="smic:SmB9_32670"/>
<protein>
    <submittedName>
        <fullName evidence="3">FAD-dependent oxidoreductase</fullName>
    </submittedName>
</protein>
<name>A0AAD1G2D3_SPHMI</name>
<dbReference type="GO" id="GO:0005737">
    <property type="term" value="C:cytoplasm"/>
    <property type="evidence" value="ECO:0007669"/>
    <property type="project" value="TreeGrafter"/>
</dbReference>
<dbReference type="InterPro" id="IPR036188">
    <property type="entry name" value="FAD/NAD-bd_sf"/>
</dbReference>
<evidence type="ECO:0000313" key="3">
    <source>
        <dbReference type="EMBL" id="BBE35609.1"/>
    </source>
</evidence>
<dbReference type="PANTHER" id="PTHR13847">
    <property type="entry name" value="SARCOSINE DEHYDROGENASE-RELATED"/>
    <property type="match status" value="1"/>
</dbReference>
<accession>A0AAD1G2D3</accession>
<dbReference type="GO" id="GO:0016491">
    <property type="term" value="F:oxidoreductase activity"/>
    <property type="evidence" value="ECO:0007669"/>
    <property type="project" value="UniProtKB-KW"/>
</dbReference>
<feature type="domain" description="FAD dependent oxidoreductase" evidence="2">
    <location>
        <begin position="41"/>
        <end position="395"/>
    </location>
</feature>
<dbReference type="Pfam" id="PF01266">
    <property type="entry name" value="DAO"/>
    <property type="match status" value="1"/>
</dbReference>
<dbReference type="AlphaFoldDB" id="A0AAD1G2D3"/>
<dbReference type="EMBL" id="AP018711">
    <property type="protein sequence ID" value="BBE35609.1"/>
    <property type="molecule type" value="Genomic_DNA"/>
</dbReference>
<keyword evidence="1" id="KW-0560">Oxidoreductase</keyword>
<sequence length="438" mass="47411">MSYLQTFADRTDSLERVLWEQTSGEPEISAGTLEQTHTTEVAIVGGGYTGLSTGLALAEAGVPVAIIETYAPGYGASGRNAAGVVGIWPASSPTQVVAAYGSHRGARMNTMLAGAVPLLDCIILKYGICCDWTPCGIAMVAQKPAVVPMLSYLADDWARYSNPVRVLDVCGAAEVTGTNRFFGGILFEAAGRLNPLSYTRGLARAAVQRGAALFCGQQALSVERTKGRWTINTERGSVVARSLLIATDAYSNGLWPVLKKYFYRVPLSMVSTSPLSDEIANRLNPVGMPYTDANLNNLFWVMVEGGNRLVTTTVPPRLRPGDPARVAQPFERKLRRVYKNLPELHWEHAWSGYVGVTKDRLPRILRLGDDAYTIYGYSGQGIANATAIGAEAANLLQYGPDNCAMPITEPSVVTAPELTAFAMRNFAFPAIRLLDRYY</sequence>
<evidence type="ECO:0000313" key="4">
    <source>
        <dbReference type="Proteomes" id="UP000275727"/>
    </source>
</evidence>
<organism evidence="3 4">
    <name type="scientific">Sphingosinicella microcystinivorans</name>
    <dbReference type="NCBI Taxonomy" id="335406"/>
    <lineage>
        <taxon>Bacteria</taxon>
        <taxon>Pseudomonadati</taxon>
        <taxon>Pseudomonadota</taxon>
        <taxon>Alphaproteobacteria</taxon>
        <taxon>Sphingomonadales</taxon>
        <taxon>Sphingosinicellaceae</taxon>
        <taxon>Sphingosinicella</taxon>
    </lineage>
</organism>
<dbReference type="Proteomes" id="UP000275727">
    <property type="component" value="Chromosome"/>
</dbReference>
<proteinExistence type="predicted"/>
<dbReference type="InterPro" id="IPR006076">
    <property type="entry name" value="FAD-dep_OxRdtase"/>
</dbReference>